<dbReference type="Proteomes" id="UP000321424">
    <property type="component" value="Unassembled WGS sequence"/>
</dbReference>
<keyword evidence="2" id="KW-1185">Reference proteome</keyword>
<gene>
    <name evidence="1" type="ORF">NN4_53980</name>
</gene>
<dbReference type="EMBL" id="BJXA01000042">
    <property type="protein sequence ID" value="GEM40879.1"/>
    <property type="molecule type" value="Genomic_DNA"/>
</dbReference>
<protein>
    <recommendedName>
        <fullName evidence="3">Immunity repressor</fullName>
    </recommendedName>
</protein>
<proteinExistence type="predicted"/>
<evidence type="ECO:0000313" key="1">
    <source>
        <dbReference type="EMBL" id="GEM40879.1"/>
    </source>
</evidence>
<evidence type="ECO:0008006" key="3">
    <source>
        <dbReference type="Google" id="ProtNLM"/>
    </source>
</evidence>
<name>A0A511MJW3_9NOCA</name>
<evidence type="ECO:0000313" key="2">
    <source>
        <dbReference type="Proteomes" id="UP000321424"/>
    </source>
</evidence>
<sequence>MTADKSGAEKDQQMNTVIDGLSAEVVQALVDKGEGFAAIARRFGYTRQYVQQFAARNGISLPKTPRRMVGEEFPWKVPSAMQRTPPYRRMRDHGEFMATGGEGMSDEKKSRLRSWYAMLRKYNYVLEFDPKLPPTVGVSPAGGFAYRPREERDGKKLLIRLNEHTRLTSDGKKIWVFPPKDP</sequence>
<accession>A0A511MJW3</accession>
<reference evidence="1 2" key="1">
    <citation type="submission" date="2019-07" db="EMBL/GenBank/DDBJ databases">
        <title>Whole genome shotgun sequence of Nocardia ninae NBRC 108245.</title>
        <authorList>
            <person name="Hosoyama A."/>
            <person name="Uohara A."/>
            <person name="Ohji S."/>
            <person name="Ichikawa N."/>
        </authorList>
    </citation>
    <scope>NUCLEOTIDE SEQUENCE [LARGE SCALE GENOMIC DNA]</scope>
    <source>
        <strain evidence="1 2">NBRC 108245</strain>
    </source>
</reference>
<organism evidence="1 2">
    <name type="scientific">Nocardia ninae NBRC 108245</name>
    <dbReference type="NCBI Taxonomy" id="1210091"/>
    <lineage>
        <taxon>Bacteria</taxon>
        <taxon>Bacillati</taxon>
        <taxon>Actinomycetota</taxon>
        <taxon>Actinomycetes</taxon>
        <taxon>Mycobacteriales</taxon>
        <taxon>Nocardiaceae</taxon>
        <taxon>Nocardia</taxon>
    </lineage>
</organism>
<dbReference type="AlphaFoldDB" id="A0A511MJW3"/>
<comment type="caution">
    <text evidence="1">The sequence shown here is derived from an EMBL/GenBank/DDBJ whole genome shotgun (WGS) entry which is preliminary data.</text>
</comment>